<dbReference type="InterPro" id="IPR019752">
    <property type="entry name" value="Pyrv/ketoisovalerate_OxRed_cat"/>
</dbReference>
<dbReference type="InterPro" id="IPR052198">
    <property type="entry name" value="IorB_Oxidoreductase"/>
</dbReference>
<protein>
    <submittedName>
        <fullName evidence="3">Indolepyruvate oxidoreductase subunit IorB</fullName>
    </submittedName>
</protein>
<dbReference type="OrthoDB" id="9789125at2"/>
<gene>
    <name evidence="3" type="ORF">DCCM_2060</name>
</gene>
<name>A0A2L2XBA8_9FIRM</name>
<accession>A0A2L2XBA8</accession>
<keyword evidence="3" id="KW-0670">Pyruvate</keyword>
<dbReference type="SUPFAM" id="SSF53323">
    <property type="entry name" value="Pyruvate-ferredoxin oxidoreductase, PFOR, domain III"/>
    <property type="match status" value="1"/>
</dbReference>
<feature type="domain" description="Pyruvate/ketoisovalerate oxidoreductase catalytic" evidence="2">
    <location>
        <begin position="13"/>
        <end position="195"/>
    </location>
</feature>
<dbReference type="AlphaFoldDB" id="A0A2L2XBA8"/>
<dbReference type="PANTHER" id="PTHR43854:SF1">
    <property type="entry name" value="INDOLEPYRUVATE OXIDOREDUCTASE SUBUNIT IORB"/>
    <property type="match status" value="1"/>
</dbReference>
<evidence type="ECO:0000313" key="3">
    <source>
        <dbReference type="EMBL" id="GBF32963.1"/>
    </source>
</evidence>
<organism evidence="3 4">
    <name type="scientific">Desulfocucumis palustris</name>
    <dbReference type="NCBI Taxonomy" id="1898651"/>
    <lineage>
        <taxon>Bacteria</taxon>
        <taxon>Bacillati</taxon>
        <taxon>Bacillota</taxon>
        <taxon>Clostridia</taxon>
        <taxon>Eubacteriales</taxon>
        <taxon>Desulfocucumaceae</taxon>
        <taxon>Desulfocucumis</taxon>
    </lineage>
</organism>
<dbReference type="EMBL" id="BFAV01000071">
    <property type="protein sequence ID" value="GBF32963.1"/>
    <property type="molecule type" value="Genomic_DNA"/>
</dbReference>
<proteinExistence type="predicted"/>
<reference evidence="4" key="1">
    <citation type="submission" date="2018-02" db="EMBL/GenBank/DDBJ databases">
        <title>Genome sequence of Desulfocucumis palustris strain NAW-5.</title>
        <authorList>
            <person name="Watanabe M."/>
            <person name="Kojima H."/>
            <person name="Fukui M."/>
        </authorList>
    </citation>
    <scope>NUCLEOTIDE SEQUENCE [LARGE SCALE GENOMIC DNA]</scope>
    <source>
        <strain evidence="4">NAW-5</strain>
    </source>
</reference>
<dbReference type="Gene3D" id="3.40.920.10">
    <property type="entry name" value="Pyruvate-ferredoxin oxidoreductase, PFOR, domain III"/>
    <property type="match status" value="1"/>
</dbReference>
<dbReference type="GO" id="GO:0016903">
    <property type="term" value="F:oxidoreductase activity, acting on the aldehyde or oxo group of donors"/>
    <property type="evidence" value="ECO:0007669"/>
    <property type="project" value="InterPro"/>
</dbReference>
<dbReference type="InterPro" id="IPR002869">
    <property type="entry name" value="Pyrv_flavodox_OxRed_cen"/>
</dbReference>
<keyword evidence="4" id="KW-1185">Reference proteome</keyword>
<dbReference type="PANTHER" id="PTHR43854">
    <property type="entry name" value="INDOLEPYRUVATE OXIDOREDUCTASE SUBUNIT IORB"/>
    <property type="match status" value="1"/>
</dbReference>
<evidence type="ECO:0000256" key="1">
    <source>
        <dbReference type="ARBA" id="ARBA00023002"/>
    </source>
</evidence>
<keyword evidence="1" id="KW-0560">Oxidoreductase</keyword>
<evidence type="ECO:0000259" key="2">
    <source>
        <dbReference type="Pfam" id="PF01558"/>
    </source>
</evidence>
<dbReference type="Pfam" id="PF01558">
    <property type="entry name" value="POR"/>
    <property type="match status" value="1"/>
</dbReference>
<comment type="caution">
    <text evidence="3">The sequence shown here is derived from an EMBL/GenBank/DDBJ whole genome shotgun (WGS) entry which is preliminary data.</text>
</comment>
<dbReference type="RefSeq" id="WP_104371418.1">
    <property type="nucleotide sequence ID" value="NZ_BFAV01000071.1"/>
</dbReference>
<dbReference type="Proteomes" id="UP000239549">
    <property type="component" value="Unassembled WGS sequence"/>
</dbReference>
<evidence type="ECO:0000313" key="4">
    <source>
        <dbReference type="Proteomes" id="UP000239549"/>
    </source>
</evidence>
<sequence>MKEPLNIIITGVGGQGNVLASQVLSSAAAQAGYRVAVGETFGVSQRGGSVMSHVRISLTRPYGPLIPKGRAHIVAGFEPLETLRVLLEYANPETVVIMNNRPNYPLGCLSGEQKYPDPRDIEKAAGKLTPRLHLLSATELAKEAGSPLAANMVMTGALAGSRLLPFGREHFTGVIETLFQDPVRELNLRAFELGLYQMNK</sequence>